<dbReference type="Pfam" id="PF00583">
    <property type="entry name" value="Acetyltransf_1"/>
    <property type="match status" value="1"/>
</dbReference>
<reference evidence="4 5" key="1">
    <citation type="submission" date="2018-08" db="EMBL/GenBank/DDBJ databases">
        <title>Aeromicrobium sp. M2KJ-4, whole genome shotgun sequence.</title>
        <authorList>
            <person name="Tuo L."/>
        </authorList>
    </citation>
    <scope>NUCLEOTIDE SEQUENCE [LARGE SCALE GENOMIC DNA]</scope>
    <source>
        <strain evidence="4 5">M2KJ-4</strain>
    </source>
</reference>
<dbReference type="AlphaFoldDB" id="A0A371P2M3"/>
<organism evidence="4 5">
    <name type="scientific">Aeromicrobium endophyticum</name>
    <dbReference type="NCBI Taxonomy" id="2292704"/>
    <lineage>
        <taxon>Bacteria</taxon>
        <taxon>Bacillati</taxon>
        <taxon>Actinomycetota</taxon>
        <taxon>Actinomycetes</taxon>
        <taxon>Propionibacteriales</taxon>
        <taxon>Nocardioidaceae</taxon>
        <taxon>Aeromicrobium</taxon>
    </lineage>
</organism>
<protein>
    <submittedName>
        <fullName evidence="4">GNAT family N-acetyltransferase</fullName>
    </submittedName>
</protein>
<dbReference type="RefSeq" id="WP_119704446.1">
    <property type="nucleotide sequence ID" value="NZ_JBHSOI010000002.1"/>
</dbReference>
<evidence type="ECO:0000256" key="2">
    <source>
        <dbReference type="ARBA" id="ARBA00023315"/>
    </source>
</evidence>
<dbReference type="GO" id="GO:0016747">
    <property type="term" value="F:acyltransferase activity, transferring groups other than amino-acyl groups"/>
    <property type="evidence" value="ECO:0007669"/>
    <property type="project" value="InterPro"/>
</dbReference>
<feature type="domain" description="N-acetyltransferase" evidence="3">
    <location>
        <begin position="4"/>
        <end position="156"/>
    </location>
</feature>
<evidence type="ECO:0000256" key="1">
    <source>
        <dbReference type="ARBA" id="ARBA00022679"/>
    </source>
</evidence>
<gene>
    <name evidence="4" type="ORF">DX116_11695</name>
</gene>
<sequence length="157" mass="17426">MTDVTVRTCAGKHAERQAAAIWARATARRDDRDVRDVADTLPGIQRRLALDGATLLTAWQNDTAVGFALVAPQQRALEVFYLAVDPGSWSAGVASRLLRAVDDHARSTGHAHLALWVIAENERAVTTYERAGWTRTDHRQQTDDGRTEARLVRRLDT</sequence>
<keyword evidence="5" id="KW-1185">Reference proteome</keyword>
<dbReference type="Gene3D" id="3.40.630.30">
    <property type="match status" value="1"/>
</dbReference>
<evidence type="ECO:0000313" key="4">
    <source>
        <dbReference type="EMBL" id="REK69848.1"/>
    </source>
</evidence>
<dbReference type="OrthoDB" id="9799092at2"/>
<comment type="caution">
    <text evidence="4">The sequence shown here is derived from an EMBL/GenBank/DDBJ whole genome shotgun (WGS) entry which is preliminary data.</text>
</comment>
<name>A0A371P2M3_9ACTN</name>
<evidence type="ECO:0000313" key="5">
    <source>
        <dbReference type="Proteomes" id="UP000265581"/>
    </source>
</evidence>
<dbReference type="SUPFAM" id="SSF55729">
    <property type="entry name" value="Acyl-CoA N-acyltransferases (Nat)"/>
    <property type="match status" value="1"/>
</dbReference>
<proteinExistence type="predicted"/>
<dbReference type="PANTHER" id="PTHR43420">
    <property type="entry name" value="ACETYLTRANSFERASE"/>
    <property type="match status" value="1"/>
</dbReference>
<keyword evidence="2" id="KW-0012">Acyltransferase</keyword>
<evidence type="ECO:0000259" key="3">
    <source>
        <dbReference type="PROSITE" id="PS51186"/>
    </source>
</evidence>
<dbReference type="InterPro" id="IPR016181">
    <property type="entry name" value="Acyl_CoA_acyltransferase"/>
</dbReference>
<dbReference type="InterPro" id="IPR050680">
    <property type="entry name" value="YpeA/RimI_acetyltransf"/>
</dbReference>
<keyword evidence="1 4" id="KW-0808">Transferase</keyword>
<dbReference type="CDD" id="cd04301">
    <property type="entry name" value="NAT_SF"/>
    <property type="match status" value="1"/>
</dbReference>
<dbReference type="EMBL" id="QUBR01000002">
    <property type="protein sequence ID" value="REK69848.1"/>
    <property type="molecule type" value="Genomic_DNA"/>
</dbReference>
<dbReference type="Proteomes" id="UP000265581">
    <property type="component" value="Unassembled WGS sequence"/>
</dbReference>
<dbReference type="PROSITE" id="PS51186">
    <property type="entry name" value="GNAT"/>
    <property type="match status" value="1"/>
</dbReference>
<accession>A0A371P2M3</accession>
<dbReference type="InterPro" id="IPR000182">
    <property type="entry name" value="GNAT_dom"/>
</dbReference>